<feature type="domain" description="VOC" evidence="1">
    <location>
        <begin position="200"/>
        <end position="336"/>
    </location>
</feature>
<dbReference type="EMBL" id="UINC01000599">
    <property type="protein sequence ID" value="SUZ58130.1"/>
    <property type="molecule type" value="Genomic_DNA"/>
</dbReference>
<proteinExistence type="predicted"/>
<dbReference type="CDD" id="cd06587">
    <property type="entry name" value="VOC"/>
    <property type="match status" value="2"/>
</dbReference>
<evidence type="ECO:0000259" key="1">
    <source>
        <dbReference type="PROSITE" id="PS51819"/>
    </source>
</evidence>
<dbReference type="PROSITE" id="PS51819">
    <property type="entry name" value="VOC"/>
    <property type="match status" value="2"/>
</dbReference>
<gene>
    <name evidence="2" type="ORF">METZ01_LOCUS10984</name>
</gene>
<dbReference type="InterPro" id="IPR037523">
    <property type="entry name" value="VOC_core"/>
</dbReference>
<organism evidence="2">
    <name type="scientific">marine metagenome</name>
    <dbReference type="NCBI Taxonomy" id="408172"/>
    <lineage>
        <taxon>unclassified sequences</taxon>
        <taxon>metagenomes</taxon>
        <taxon>ecological metagenomes</taxon>
    </lineage>
</organism>
<dbReference type="InterPro" id="IPR029068">
    <property type="entry name" value="Glyas_Bleomycin-R_OHBP_Dase"/>
</dbReference>
<dbReference type="Pfam" id="PF00903">
    <property type="entry name" value="Glyoxalase"/>
    <property type="match status" value="2"/>
</dbReference>
<dbReference type="InterPro" id="IPR004360">
    <property type="entry name" value="Glyas_Fos-R_dOase_dom"/>
</dbReference>
<dbReference type="Gene3D" id="3.10.180.10">
    <property type="entry name" value="2,3-Dihydroxybiphenyl 1,2-Dioxygenase, domain 1"/>
    <property type="match status" value="2"/>
</dbReference>
<dbReference type="InterPro" id="IPR050383">
    <property type="entry name" value="GlyoxalaseI/FosfomycinResist"/>
</dbReference>
<name>A0A381NU96_9ZZZZ</name>
<protein>
    <recommendedName>
        <fullName evidence="1">VOC domain-containing protein</fullName>
    </recommendedName>
</protein>
<reference evidence="2" key="1">
    <citation type="submission" date="2018-05" db="EMBL/GenBank/DDBJ databases">
        <authorList>
            <person name="Lanie J.A."/>
            <person name="Ng W.-L."/>
            <person name="Kazmierczak K.M."/>
            <person name="Andrzejewski T.M."/>
            <person name="Davidsen T.M."/>
            <person name="Wayne K.J."/>
            <person name="Tettelin H."/>
            <person name="Glass J.I."/>
            <person name="Rusch D."/>
            <person name="Podicherti R."/>
            <person name="Tsui H.-C.T."/>
            <person name="Winkler M.E."/>
        </authorList>
    </citation>
    <scope>NUCLEOTIDE SEQUENCE</scope>
</reference>
<dbReference type="PANTHER" id="PTHR21366:SF14">
    <property type="entry name" value="GLYOXALASE DOMAIN-CONTAINING PROTEIN 5"/>
    <property type="match status" value="1"/>
</dbReference>
<sequence length="349" mass="36997">MNESENSLMTLVNRDRITRRAMLLSLPGIALAPRLIAQHQVAPLTVVGLQQITLAVSDIERSLAFYQELFGVSVQARHERSVLLRLGAGPHFLALTEAGSAAPRIDHFGLGVEGFDVDRVLETLEGHGIAGGGSSGGLSGGSLRVRVVTRGSTPEIYLGDPNGLVIQLQDPKYCGGSGPLGDNCVSLEPAPGSGSLELIGLSHLTINVSDPESTNAFYQETFGMDVQAFQAASPLMGVGQGSDFLMFISLGRTGRGSTLPAQIHHACLTLEDFDVLRIQNALEEHGIRPRGTGPDGSGPLRHWVSMRMPNRGGVPEGTPELYFSDPDGLSIQLQDVRYCGGGGYLGESC</sequence>
<feature type="domain" description="VOC" evidence="1">
    <location>
        <begin position="48"/>
        <end position="171"/>
    </location>
</feature>
<evidence type="ECO:0000313" key="2">
    <source>
        <dbReference type="EMBL" id="SUZ58130.1"/>
    </source>
</evidence>
<accession>A0A381NU96</accession>
<dbReference type="AlphaFoldDB" id="A0A381NU96"/>
<dbReference type="PANTHER" id="PTHR21366">
    <property type="entry name" value="GLYOXALASE FAMILY PROTEIN"/>
    <property type="match status" value="1"/>
</dbReference>
<dbReference type="SUPFAM" id="SSF54593">
    <property type="entry name" value="Glyoxalase/Bleomycin resistance protein/Dihydroxybiphenyl dioxygenase"/>
    <property type="match status" value="1"/>
</dbReference>